<dbReference type="InterPro" id="IPR000504">
    <property type="entry name" value="RRM_dom"/>
</dbReference>
<evidence type="ECO:0000256" key="2">
    <source>
        <dbReference type="PROSITE-ProRule" id="PRU00176"/>
    </source>
</evidence>
<dbReference type="SMART" id="SM00360">
    <property type="entry name" value="RRM"/>
    <property type="match status" value="1"/>
</dbReference>
<dbReference type="PROSITE" id="PS50102">
    <property type="entry name" value="RRM"/>
    <property type="match status" value="1"/>
</dbReference>
<reference evidence="5" key="1">
    <citation type="submission" date="2021-02" db="EMBL/GenBank/DDBJ databases">
        <authorList>
            <person name="Nowell W R."/>
        </authorList>
    </citation>
    <scope>NUCLEOTIDE SEQUENCE</scope>
</reference>
<dbReference type="InterPro" id="IPR050502">
    <property type="entry name" value="Euk_RNA-bind_prot"/>
</dbReference>
<feature type="domain" description="RRM" evidence="4">
    <location>
        <begin position="10"/>
        <end position="81"/>
    </location>
</feature>
<evidence type="ECO:0000256" key="3">
    <source>
        <dbReference type="SAM" id="MobiDB-lite"/>
    </source>
</evidence>
<evidence type="ECO:0000256" key="1">
    <source>
        <dbReference type="ARBA" id="ARBA00022884"/>
    </source>
</evidence>
<feature type="region of interest" description="Disordered" evidence="3">
    <location>
        <begin position="285"/>
        <end position="322"/>
    </location>
</feature>
<evidence type="ECO:0000313" key="6">
    <source>
        <dbReference type="Proteomes" id="UP000663851"/>
    </source>
</evidence>
<feature type="compositionally biased region" description="Polar residues" evidence="3">
    <location>
        <begin position="105"/>
        <end position="120"/>
    </location>
</feature>
<dbReference type="GO" id="GO:0003729">
    <property type="term" value="F:mRNA binding"/>
    <property type="evidence" value="ECO:0007669"/>
    <property type="project" value="TreeGrafter"/>
</dbReference>
<accession>A0A820ECR8</accession>
<dbReference type="PANTHER" id="PTHR48025:SF1">
    <property type="entry name" value="RRM DOMAIN-CONTAINING PROTEIN"/>
    <property type="match status" value="1"/>
</dbReference>
<dbReference type="EMBL" id="CAJOBO010000553">
    <property type="protein sequence ID" value="CAF4246381.1"/>
    <property type="molecule type" value="Genomic_DNA"/>
</dbReference>
<gene>
    <name evidence="5" type="ORF">HFQ381_LOCUS10175</name>
</gene>
<evidence type="ECO:0000259" key="4">
    <source>
        <dbReference type="PROSITE" id="PS50102"/>
    </source>
</evidence>
<proteinExistence type="predicted"/>
<comment type="caution">
    <text evidence="5">The sequence shown here is derived from an EMBL/GenBank/DDBJ whole genome shotgun (WGS) entry which is preliminary data.</text>
</comment>
<dbReference type="InterPro" id="IPR012677">
    <property type="entry name" value="Nucleotide-bd_a/b_plait_sf"/>
</dbReference>
<dbReference type="Proteomes" id="UP000663851">
    <property type="component" value="Unassembled WGS sequence"/>
</dbReference>
<keyword evidence="1 2" id="KW-0694">RNA-binding</keyword>
<dbReference type="GO" id="GO:0005634">
    <property type="term" value="C:nucleus"/>
    <property type="evidence" value="ECO:0007669"/>
    <property type="project" value="TreeGrafter"/>
</dbReference>
<name>A0A820ECR8_9BILA</name>
<dbReference type="InterPro" id="IPR035979">
    <property type="entry name" value="RBD_domain_sf"/>
</dbReference>
<evidence type="ECO:0000313" key="5">
    <source>
        <dbReference type="EMBL" id="CAF4246381.1"/>
    </source>
</evidence>
<dbReference type="SUPFAM" id="SSF54928">
    <property type="entry name" value="RNA-binding domain, RBD"/>
    <property type="match status" value="1"/>
</dbReference>
<organism evidence="5 6">
    <name type="scientific">Rotaria socialis</name>
    <dbReference type="NCBI Taxonomy" id="392032"/>
    <lineage>
        <taxon>Eukaryota</taxon>
        <taxon>Metazoa</taxon>
        <taxon>Spiralia</taxon>
        <taxon>Gnathifera</taxon>
        <taxon>Rotifera</taxon>
        <taxon>Eurotatoria</taxon>
        <taxon>Bdelloidea</taxon>
        <taxon>Philodinida</taxon>
        <taxon>Philodinidae</taxon>
        <taxon>Rotaria</taxon>
    </lineage>
</organism>
<feature type="region of interest" description="Disordered" evidence="3">
    <location>
        <begin position="81"/>
        <end position="125"/>
    </location>
</feature>
<dbReference type="Pfam" id="PF00076">
    <property type="entry name" value="RRM_1"/>
    <property type="match status" value="1"/>
</dbReference>
<protein>
    <recommendedName>
        <fullName evidence="4">RRM domain-containing protein</fullName>
    </recommendedName>
</protein>
<dbReference type="PANTHER" id="PTHR48025">
    <property type="entry name" value="OS02G0815200 PROTEIN"/>
    <property type="match status" value="1"/>
</dbReference>
<sequence length="332" mass="37708">MNEPTKIVKTKLFIGNLDPATQPVDELNDLFSTFGSILEASVIKDYGFVHYGSIEEAEKAVLALNNKEFHGKRLRVELSTSTVRHRPGQPEPASALRHSRARVPTRSNNNGVHRYSSNASVDGVGPIRHNNNSAWTRQHIRPYASVPIDRGIYDRPRSYNVRLDPRRYYEDEHDNSYDRGYDASRYDSSIPIGPSDAQSYRDLPPHVRVDDYGPSRSYDRHLSAPAIDPYYGGGVSQVPSPAVDPYHNYDLYEKFYASRPRDPEFPVQRAYNLYSNYCNDPYTTASSHGSLRHDLPVGLQQPQGLYPPSHRQHQSYTSASYNSAQYYGAQQH</sequence>
<dbReference type="Gene3D" id="3.30.70.330">
    <property type="match status" value="1"/>
</dbReference>
<dbReference type="AlphaFoldDB" id="A0A820ECR8"/>